<protein>
    <submittedName>
        <fullName evidence="1">Uncharacterized protein</fullName>
    </submittedName>
</protein>
<name>A0A2S7IQW3_9BACT</name>
<accession>A0A2S7IQW3</accession>
<comment type="caution">
    <text evidence="1">The sequence shown here is derived from an EMBL/GenBank/DDBJ whole genome shotgun (WGS) entry which is preliminary data.</text>
</comment>
<dbReference type="AlphaFoldDB" id="A0A2S7IQW3"/>
<sequence length="101" mass="11016">MRTLSVAGPTFLTDKRKVTTTGEFSQQASDLLSGTGEFTKTAVIGDDYWTDILVDIHTGQLYAVYVAGQGTPFYSEIQYVELSRQDVPEAWEAAQSGTASE</sequence>
<dbReference type="OrthoDB" id="965313at2"/>
<reference evidence="2" key="1">
    <citation type="submission" date="2018-02" db="EMBL/GenBank/DDBJ databases">
        <title>Genome sequencing of Solimonas sp. HR-BB.</title>
        <authorList>
            <person name="Lee Y."/>
            <person name="Jeon C.O."/>
        </authorList>
    </citation>
    <scope>NUCLEOTIDE SEQUENCE [LARGE SCALE GENOMIC DNA]</scope>
    <source>
        <strain evidence="2">HR-U</strain>
    </source>
</reference>
<keyword evidence="2" id="KW-1185">Reference proteome</keyword>
<evidence type="ECO:0000313" key="2">
    <source>
        <dbReference type="Proteomes" id="UP000239590"/>
    </source>
</evidence>
<dbReference type="EMBL" id="PTRA01000001">
    <property type="protein sequence ID" value="PQA60105.1"/>
    <property type="molecule type" value="Genomic_DNA"/>
</dbReference>
<evidence type="ECO:0000313" key="1">
    <source>
        <dbReference type="EMBL" id="PQA60105.1"/>
    </source>
</evidence>
<dbReference type="Proteomes" id="UP000239590">
    <property type="component" value="Unassembled WGS sequence"/>
</dbReference>
<proteinExistence type="predicted"/>
<dbReference type="RefSeq" id="WP_104712057.1">
    <property type="nucleotide sequence ID" value="NZ_PTRA01000001.1"/>
</dbReference>
<organism evidence="1 2">
    <name type="scientific">Siphonobacter curvatus</name>
    <dbReference type="NCBI Taxonomy" id="2094562"/>
    <lineage>
        <taxon>Bacteria</taxon>
        <taxon>Pseudomonadati</taxon>
        <taxon>Bacteroidota</taxon>
        <taxon>Cytophagia</taxon>
        <taxon>Cytophagales</taxon>
        <taxon>Cytophagaceae</taxon>
        <taxon>Siphonobacter</taxon>
    </lineage>
</organism>
<gene>
    <name evidence="1" type="ORF">C5O19_10950</name>
</gene>